<proteinExistence type="predicted"/>
<accession>A0A0F5HXR1</accession>
<sequence>MSAILEVNRGKWRTQSRIQREVVQMNRGRGFSIHEEANQ</sequence>
<protein>
    <submittedName>
        <fullName evidence="1">Uncharacterized protein</fullName>
    </submittedName>
</protein>
<reference evidence="1" key="1">
    <citation type="submission" date="2015-02" db="EMBL/GenBank/DDBJ databases">
        <title>Genome Assembly of Bacillaceae bacterium MTCC 8252.</title>
        <authorList>
            <person name="Verma A."/>
            <person name="Khatri I."/>
            <person name="Mual P."/>
            <person name="Subramanian S."/>
            <person name="Krishnamurthi S."/>
        </authorList>
    </citation>
    <scope>NUCLEOTIDE SEQUENCE [LARGE SCALE GENOMIC DNA]</scope>
    <source>
        <strain evidence="1">MTCC 8252</strain>
    </source>
</reference>
<accession>A0A0F5HN44</accession>
<comment type="caution">
    <text evidence="1">The sequence shown here is derived from an EMBL/GenBank/DDBJ whole genome shotgun (WGS) entry which is preliminary data.</text>
</comment>
<keyword evidence="2" id="KW-1185">Reference proteome</keyword>
<gene>
    <name evidence="1" type="ORF">QY95_03899</name>
</gene>
<dbReference type="EMBL" id="JWIR02000084">
    <property type="protein sequence ID" value="KKB34465.1"/>
    <property type="molecule type" value="Genomic_DNA"/>
</dbReference>
<dbReference type="AlphaFoldDB" id="A0A0F5HXR1"/>
<name>A0A0F5HXR1_BACTR</name>
<evidence type="ECO:0000313" key="1">
    <source>
        <dbReference type="EMBL" id="KKB34465.1"/>
    </source>
</evidence>
<organism evidence="1 2">
    <name type="scientific">Bacillus thermotolerans</name>
    <name type="common">Quasibacillus thermotolerans</name>
    <dbReference type="NCBI Taxonomy" id="1221996"/>
    <lineage>
        <taxon>Bacteria</taxon>
        <taxon>Bacillati</taxon>
        <taxon>Bacillota</taxon>
        <taxon>Bacilli</taxon>
        <taxon>Bacillales</taxon>
        <taxon>Bacillaceae</taxon>
        <taxon>Bacillus</taxon>
    </lineage>
</organism>
<evidence type="ECO:0000313" key="2">
    <source>
        <dbReference type="Proteomes" id="UP000031563"/>
    </source>
</evidence>
<dbReference type="Proteomes" id="UP000031563">
    <property type="component" value="Unassembled WGS sequence"/>
</dbReference>